<dbReference type="EMBL" id="JAQQKW010000004">
    <property type="protein sequence ID" value="MDC7694181.1"/>
    <property type="molecule type" value="Genomic_DNA"/>
</dbReference>
<keyword evidence="2" id="KW-0813">Transport</keyword>
<comment type="caution">
    <text evidence="10">The sequence shown here is derived from an EMBL/GenBank/DDBJ whole genome shotgun (WGS) entry which is preliminary data.</text>
</comment>
<dbReference type="PANTHER" id="PTHR43738">
    <property type="entry name" value="ABC TRANSPORTER, MEMBRANE PROTEIN"/>
    <property type="match status" value="1"/>
</dbReference>
<dbReference type="InterPro" id="IPR003838">
    <property type="entry name" value="ABC3_permease_C"/>
</dbReference>
<keyword evidence="5 7" id="KW-1133">Transmembrane helix</keyword>
<gene>
    <name evidence="10" type="ORF">PQU94_07780</name>
</gene>
<keyword evidence="3" id="KW-1003">Cell membrane</keyword>
<evidence type="ECO:0000259" key="9">
    <source>
        <dbReference type="Pfam" id="PF12704"/>
    </source>
</evidence>
<comment type="subcellular location">
    <subcellularLocation>
        <location evidence="1">Cell membrane</location>
        <topology evidence="1">Multi-pass membrane protein</topology>
    </subcellularLocation>
</comment>
<dbReference type="InterPro" id="IPR025857">
    <property type="entry name" value="MacB_PCD"/>
</dbReference>
<evidence type="ECO:0000256" key="3">
    <source>
        <dbReference type="ARBA" id="ARBA00022475"/>
    </source>
</evidence>
<name>A0ABT5IFD4_9CAUL</name>
<evidence type="ECO:0000256" key="4">
    <source>
        <dbReference type="ARBA" id="ARBA00022692"/>
    </source>
</evidence>
<dbReference type="InterPro" id="IPR051125">
    <property type="entry name" value="ABC-4/HrtB_transporter"/>
</dbReference>
<dbReference type="Pfam" id="PF02687">
    <property type="entry name" value="FtsX"/>
    <property type="match status" value="1"/>
</dbReference>
<proteinExistence type="predicted"/>
<keyword evidence="4 7" id="KW-0812">Transmembrane</keyword>
<dbReference type="PANTHER" id="PTHR43738:SF1">
    <property type="entry name" value="HEMIN TRANSPORT SYSTEM PERMEASE PROTEIN HRTB-RELATED"/>
    <property type="match status" value="1"/>
</dbReference>
<evidence type="ECO:0000259" key="8">
    <source>
        <dbReference type="Pfam" id="PF02687"/>
    </source>
</evidence>
<feature type="domain" description="ABC3 transporter permease C-terminal" evidence="8">
    <location>
        <begin position="259"/>
        <end position="366"/>
    </location>
</feature>
<organism evidence="10 11">
    <name type="scientific">Asticcacaulis currens</name>
    <dbReference type="NCBI Taxonomy" id="2984210"/>
    <lineage>
        <taxon>Bacteria</taxon>
        <taxon>Pseudomonadati</taxon>
        <taxon>Pseudomonadota</taxon>
        <taxon>Alphaproteobacteria</taxon>
        <taxon>Caulobacterales</taxon>
        <taxon>Caulobacteraceae</taxon>
        <taxon>Asticcacaulis</taxon>
    </lineage>
</organism>
<evidence type="ECO:0000256" key="6">
    <source>
        <dbReference type="ARBA" id="ARBA00023136"/>
    </source>
</evidence>
<sequence>MNAVALKMLLGDRAKYLGLVFGVTFATLLMAQQVSIFVGIMSRTANAITSVREADVWVMDPRVRYVDEVEPMRDVELSRVRSVPGVDWAVPFYKGLSTIRLADGLTQQVQLIGVDDVSLIGLCDDMLSGRRDAIRDPQSAIMDRNGFLFVWPEGDFQNSRTFELNDNRLRIRGVCNEKPTFLTFPILYVTYQTAMEITPPQRKKMPFIVVKARDGVTAEALATRIAHTTGLQALTAPQFRWRSINYYLERTGIPINFGITIALGAIIGAAITAQTFYIFVVENLKQFAAMKAVGVTNGQLLRMVLLQASVVGSMGYGLGMGATALFFFATKNQPALQGFQLYAQVMAGTAVSIAIIILGSILFSLRKVFRLDPAVVFRG</sequence>
<dbReference type="Pfam" id="PF12704">
    <property type="entry name" value="MacB_PCD"/>
    <property type="match status" value="1"/>
</dbReference>
<keyword evidence="6 7" id="KW-0472">Membrane</keyword>
<dbReference type="Proteomes" id="UP001216595">
    <property type="component" value="Unassembled WGS sequence"/>
</dbReference>
<dbReference type="RefSeq" id="WP_272740903.1">
    <property type="nucleotide sequence ID" value="NZ_JAQQKW010000004.1"/>
</dbReference>
<protein>
    <submittedName>
        <fullName evidence="10">ABC transporter permease</fullName>
    </submittedName>
</protein>
<evidence type="ECO:0000313" key="11">
    <source>
        <dbReference type="Proteomes" id="UP001216595"/>
    </source>
</evidence>
<feature type="transmembrane region" description="Helical" evidence="7">
    <location>
        <begin position="257"/>
        <end position="280"/>
    </location>
</feature>
<feature type="transmembrane region" description="Helical" evidence="7">
    <location>
        <begin position="341"/>
        <end position="363"/>
    </location>
</feature>
<keyword evidence="11" id="KW-1185">Reference proteome</keyword>
<evidence type="ECO:0000256" key="5">
    <source>
        <dbReference type="ARBA" id="ARBA00022989"/>
    </source>
</evidence>
<evidence type="ECO:0000256" key="1">
    <source>
        <dbReference type="ARBA" id="ARBA00004651"/>
    </source>
</evidence>
<evidence type="ECO:0000256" key="7">
    <source>
        <dbReference type="SAM" id="Phobius"/>
    </source>
</evidence>
<feature type="transmembrane region" description="Helical" evidence="7">
    <location>
        <begin position="300"/>
        <end position="329"/>
    </location>
</feature>
<accession>A0ABT5IFD4</accession>
<feature type="domain" description="MacB-like periplasmic core" evidence="9">
    <location>
        <begin position="17"/>
        <end position="226"/>
    </location>
</feature>
<evidence type="ECO:0000256" key="2">
    <source>
        <dbReference type="ARBA" id="ARBA00022448"/>
    </source>
</evidence>
<reference evidence="10 11" key="1">
    <citation type="submission" date="2023-01" db="EMBL/GenBank/DDBJ databases">
        <title>Novel species of the genus Asticcacaulis isolated from rivers.</title>
        <authorList>
            <person name="Lu H."/>
        </authorList>
    </citation>
    <scope>NUCLEOTIDE SEQUENCE [LARGE SCALE GENOMIC DNA]</scope>
    <source>
        <strain evidence="10 11">DXS10W</strain>
    </source>
</reference>
<evidence type="ECO:0000313" key="10">
    <source>
        <dbReference type="EMBL" id="MDC7694181.1"/>
    </source>
</evidence>